<feature type="signal peptide" evidence="2">
    <location>
        <begin position="1"/>
        <end position="32"/>
    </location>
</feature>
<gene>
    <name evidence="3" type="ORF">J2T19_004287</name>
</gene>
<name>A0ABT9WHR0_9BACL</name>
<protein>
    <submittedName>
        <fullName evidence="3">Uncharacterized protein</fullName>
    </submittedName>
</protein>
<feature type="chain" id="PRO_5045919643" evidence="2">
    <location>
        <begin position="33"/>
        <end position="361"/>
    </location>
</feature>
<organism evidence="3 4">
    <name type="scientific">Paenibacillus tundrae</name>
    <dbReference type="NCBI Taxonomy" id="528187"/>
    <lineage>
        <taxon>Bacteria</taxon>
        <taxon>Bacillati</taxon>
        <taxon>Bacillota</taxon>
        <taxon>Bacilli</taxon>
        <taxon>Bacillales</taxon>
        <taxon>Paenibacillaceae</taxon>
        <taxon>Paenibacillus</taxon>
    </lineage>
</organism>
<feature type="region of interest" description="Disordered" evidence="1">
    <location>
        <begin position="31"/>
        <end position="55"/>
    </location>
</feature>
<dbReference type="PROSITE" id="PS51257">
    <property type="entry name" value="PROKAR_LIPOPROTEIN"/>
    <property type="match status" value="1"/>
</dbReference>
<comment type="caution">
    <text evidence="3">The sequence shown here is derived from an EMBL/GenBank/DDBJ whole genome shotgun (WGS) entry which is preliminary data.</text>
</comment>
<proteinExistence type="predicted"/>
<evidence type="ECO:0000313" key="4">
    <source>
        <dbReference type="Proteomes" id="UP001233836"/>
    </source>
</evidence>
<evidence type="ECO:0000256" key="2">
    <source>
        <dbReference type="SAM" id="SignalP"/>
    </source>
</evidence>
<dbReference type="Proteomes" id="UP001233836">
    <property type="component" value="Unassembled WGS sequence"/>
</dbReference>
<evidence type="ECO:0000256" key="1">
    <source>
        <dbReference type="SAM" id="MobiDB-lite"/>
    </source>
</evidence>
<dbReference type="EMBL" id="JAUSTI010000014">
    <property type="protein sequence ID" value="MDQ0172796.1"/>
    <property type="molecule type" value="Genomic_DNA"/>
</dbReference>
<evidence type="ECO:0000313" key="3">
    <source>
        <dbReference type="EMBL" id="MDQ0172796.1"/>
    </source>
</evidence>
<dbReference type="RefSeq" id="WP_307219259.1">
    <property type="nucleotide sequence ID" value="NZ_JAUSTI010000014.1"/>
</dbReference>
<reference evidence="3 4" key="1">
    <citation type="submission" date="2023-07" db="EMBL/GenBank/DDBJ databases">
        <title>Sorghum-associated microbial communities from plants grown in Nebraska, USA.</title>
        <authorList>
            <person name="Schachtman D."/>
        </authorList>
    </citation>
    <scope>NUCLEOTIDE SEQUENCE [LARGE SCALE GENOMIC DNA]</scope>
    <source>
        <strain evidence="3 4">DS1314</strain>
    </source>
</reference>
<keyword evidence="2" id="KW-0732">Signal</keyword>
<accession>A0ABT9WHR0</accession>
<sequence length="361" mass="40980">MIHQFMKTTRSLPRTITIAAALTLTLTGCATQASTSSPAPVATDTATKTEEQNHVLSSAQNEVEITVPLDWNTFPQPGSPILLSAMEKNGEGILMIQRDNREDRTESSLEEIVENWDDEFSSADGGTYESKRTGSMTIDSAEAYLTEGTMALPVMTGNFLSASLEKENHYYHLYFIRQRELNDNDREFFKQLAQSMRILNDQPAVVETEPTSGSTKVIKSEDGKTSMRIPSDWFSEMKREVDNDLDATSLNGDFMMHLKHLKSEFDPGTTLDEYFDAYMEYEMEFLRDVTESDRLAIEIDGRPGIQLELHATVDKAKLGYLFTILEYPDHFAVISFATTSDRYDQTKEAYMEYTESYHEEQ</sequence>
<keyword evidence="4" id="KW-1185">Reference proteome</keyword>
<dbReference type="Gene3D" id="3.40.1000.10">
    <property type="entry name" value="Mog1/PsbP, alpha/beta/alpha sandwich"/>
    <property type="match status" value="1"/>
</dbReference>